<gene>
    <name evidence="1" type="ORF">HU137_08140</name>
</gene>
<reference evidence="1 2" key="1">
    <citation type="submission" date="2020-07" db="EMBL/GenBank/DDBJ databases">
        <title>Moheibacter lacus sp. nov., a member of the family Flavobacteriaceae isolated from freshwater lake sediment.</title>
        <authorList>
            <person name="Liu Y."/>
        </authorList>
    </citation>
    <scope>NUCLEOTIDE SEQUENCE [LARGE SCALE GENOMIC DNA]</scope>
    <source>
        <strain evidence="1 2">BDHS18</strain>
    </source>
</reference>
<comment type="caution">
    <text evidence="1">The sequence shown here is derived from an EMBL/GenBank/DDBJ whole genome shotgun (WGS) entry which is preliminary data.</text>
</comment>
<dbReference type="RefSeq" id="WP_182043349.1">
    <property type="nucleotide sequence ID" value="NZ_JACDZE010000002.1"/>
</dbReference>
<proteinExistence type="predicted"/>
<dbReference type="EMBL" id="JACDZE010000002">
    <property type="protein sequence ID" value="MBA5629737.1"/>
    <property type="molecule type" value="Genomic_DNA"/>
</dbReference>
<dbReference type="Proteomes" id="UP000552241">
    <property type="component" value="Unassembled WGS sequence"/>
</dbReference>
<keyword evidence="2" id="KW-1185">Reference proteome</keyword>
<evidence type="ECO:0000313" key="2">
    <source>
        <dbReference type="Proteomes" id="UP000552241"/>
    </source>
</evidence>
<organism evidence="1 2">
    <name type="scientific">Moheibacter lacus</name>
    <dbReference type="NCBI Taxonomy" id="2745851"/>
    <lineage>
        <taxon>Bacteria</taxon>
        <taxon>Pseudomonadati</taxon>
        <taxon>Bacteroidota</taxon>
        <taxon>Flavobacteriia</taxon>
        <taxon>Flavobacteriales</taxon>
        <taxon>Weeksellaceae</taxon>
        <taxon>Moheibacter</taxon>
    </lineage>
</organism>
<dbReference type="Pfam" id="PF13585">
    <property type="entry name" value="CHU_C"/>
    <property type="match status" value="1"/>
</dbReference>
<dbReference type="NCBIfam" id="TIGR04131">
    <property type="entry name" value="Bac_Flav_CTERM"/>
    <property type="match status" value="1"/>
</dbReference>
<accession>A0A838ZQ17</accession>
<sequence length="663" mass="74434">MKKILIFVFNLIFLSEILGQITITDPKSYTVCDTDGDEMVTIPFSELQNFSLEFLNEFNESPEIYLTQAQEGIIRIRNLYAPDPQIQTVCGDTSGPGGYFDIAINSQKEIFVVRSGGVIQKIGTESQNCDFTVVGDLGQTSVALSFDHLDYLYEGGWSSMVRRAAPGNYDDFSIWHDFGEGNPSGDFVQIGDFMYVAWVMSDGKDYLFKVTLGIDNQYISHENLGEIDTGTFGLAAEYGRLYGNTIHYLYEIDLETMETNIIKQRPNQNNSSFNWWGAAGSHEALNLEISYHREEIQALNGTFPVSDPFVSDDFPTDWIYVRIHESTENKTYIIPIEISIQSAPTGIELTKQACIDFQTGNAIFDLAEFQTEINPDTNLDFSFFRNLEDLETGSNQLPLTYSIPSSQTIYAKLDNGTENCYGTVPIHLIVPDFSVEYDDSVAFCLGTTTILSIPDTFETYEWIGLQGEDLNQDLDTNEVTVSQPGNYAVIVSDVSGCSYELPFEAVLGGAPEITNVQINGNSITVQVAPAGNYEYSLDGVFWQSSATFHNIPVEDYEIYVRDWVGCYSEPYAFTYFLIPNFISPNGDGKNDVWKIRGIEQFPDAEFQIFDRYGKLFAIRKADANGMVWDGKYLGNPVPSGTYWYILKLDETKKQIGSITVKNN</sequence>
<protein>
    <submittedName>
        <fullName evidence="1">T9SS type B sorting domain-containing protein</fullName>
    </submittedName>
</protein>
<evidence type="ECO:0000313" key="1">
    <source>
        <dbReference type="EMBL" id="MBA5629737.1"/>
    </source>
</evidence>
<dbReference type="InterPro" id="IPR026341">
    <property type="entry name" value="T9SS_type_B"/>
</dbReference>
<dbReference type="AlphaFoldDB" id="A0A838ZQ17"/>
<name>A0A838ZQ17_9FLAO</name>